<evidence type="ECO:0000256" key="1">
    <source>
        <dbReference type="SAM" id="MobiDB-lite"/>
    </source>
</evidence>
<dbReference type="KEGG" id="csph:CSPHI_07250"/>
<feature type="region of interest" description="Disordered" evidence="1">
    <location>
        <begin position="30"/>
        <end position="59"/>
    </location>
</feature>
<evidence type="ECO:0000313" key="4">
    <source>
        <dbReference type="Proteomes" id="UP000185469"/>
    </source>
</evidence>
<dbReference type="PROSITE" id="PS51257">
    <property type="entry name" value="PROKAR_LIPOPROTEIN"/>
    <property type="match status" value="1"/>
</dbReference>
<dbReference type="InterPro" id="IPR011044">
    <property type="entry name" value="Quino_amine_DH_bsu"/>
</dbReference>
<dbReference type="EMBL" id="CP009248">
    <property type="protein sequence ID" value="APT90872.1"/>
    <property type="molecule type" value="Genomic_DNA"/>
</dbReference>
<evidence type="ECO:0000313" key="3">
    <source>
        <dbReference type="EMBL" id="APT90872.1"/>
    </source>
</evidence>
<protein>
    <recommendedName>
        <fullName evidence="5">ABC transporter</fullName>
    </recommendedName>
</protein>
<dbReference type="InterPro" id="IPR015943">
    <property type="entry name" value="WD40/YVTN_repeat-like_dom_sf"/>
</dbReference>
<dbReference type="Proteomes" id="UP000185469">
    <property type="component" value="Chromosome"/>
</dbReference>
<feature type="chain" id="PRO_5013041171" description="ABC transporter" evidence="2">
    <location>
        <begin position="26"/>
        <end position="430"/>
    </location>
</feature>
<dbReference type="Gene3D" id="2.130.10.10">
    <property type="entry name" value="YVTN repeat-like/Quinoprotein amine dehydrogenase"/>
    <property type="match status" value="1"/>
</dbReference>
<gene>
    <name evidence="3" type="ORF">CSPHI_07250</name>
</gene>
<sequence>MSDTLLRPTLLAVLATPALLLGACADDDPAADAADDHAGAGHDHDHDGAGHDHGHDGAAASLPEVRSAQPRVAITHEGGVLVLDGGEEPKVLADLPAEGYLRLNAAGDGRHAFVTDAAGFRALDLGSYSRAHGDHFHHHAGEPSFTGFTVPAEEPGHVVGGPTRAVLFDDAGQVTEVRLAGMAVTEQFRLPAHHGIAVREDRDRYLTTLSDGAGERIGVALRDGAGEELERHEDCPGAHGAAEAAGGAVVVGCADGALVHRDGTVAKAAAPGGYGRIGTEIGVPDSPLVLADYRDDEAAARADRPQRPTRVAVVDTRDASLRLVDLGTSYSFRSLAMTEAGIGVVLGTDGALHLVDPAAGAVTGTIEVIGGWTEPEEWQRPRPALAVAGDRAYVTDPAARALHIVDLAAGEVTATVDLPGTPDEILATAG</sequence>
<dbReference type="STRING" id="1437874.CSPHI_07250"/>
<feature type="compositionally biased region" description="Basic and acidic residues" evidence="1">
    <location>
        <begin position="34"/>
        <end position="56"/>
    </location>
</feature>
<proteinExistence type="predicted"/>
<evidence type="ECO:0000256" key="2">
    <source>
        <dbReference type="SAM" id="SignalP"/>
    </source>
</evidence>
<dbReference type="AlphaFoldDB" id="A0A1L7CYH5"/>
<evidence type="ECO:0008006" key="5">
    <source>
        <dbReference type="Google" id="ProtNLM"/>
    </source>
</evidence>
<dbReference type="OrthoDB" id="3250815at2"/>
<keyword evidence="4" id="KW-1185">Reference proteome</keyword>
<dbReference type="SUPFAM" id="SSF50969">
    <property type="entry name" value="YVTN repeat-like/Quinoprotein amine dehydrogenase"/>
    <property type="match status" value="1"/>
</dbReference>
<organism evidence="3 4">
    <name type="scientific">Corynebacterium sphenisci DSM 44792</name>
    <dbReference type="NCBI Taxonomy" id="1437874"/>
    <lineage>
        <taxon>Bacteria</taxon>
        <taxon>Bacillati</taxon>
        <taxon>Actinomycetota</taxon>
        <taxon>Actinomycetes</taxon>
        <taxon>Mycobacteriales</taxon>
        <taxon>Corynebacteriaceae</taxon>
        <taxon>Corynebacterium</taxon>
    </lineage>
</organism>
<name>A0A1L7CYH5_9CORY</name>
<reference evidence="3 4" key="1">
    <citation type="submission" date="2014-08" db="EMBL/GenBank/DDBJ databases">
        <title>Complete genome sequence of Corynebacterium sphenisci CECT 5990(T) (=DSM 44792(T)), isolated from healthy wild penguins.</title>
        <authorList>
            <person name="Ruckert C."/>
            <person name="Albersmeier A."/>
            <person name="Winkler A."/>
            <person name="Kalinowski J."/>
        </authorList>
    </citation>
    <scope>NUCLEOTIDE SEQUENCE [LARGE SCALE GENOMIC DNA]</scope>
    <source>
        <strain evidence="3 4">DSM 44792</strain>
    </source>
</reference>
<keyword evidence="2" id="KW-0732">Signal</keyword>
<feature type="signal peptide" evidence="2">
    <location>
        <begin position="1"/>
        <end position="25"/>
    </location>
</feature>
<accession>A0A1L7CYH5</accession>
<dbReference type="RefSeq" id="WP_075692124.1">
    <property type="nucleotide sequence ID" value="NZ_CP009248.1"/>
</dbReference>